<dbReference type="GO" id="GO:0020037">
    <property type="term" value="F:heme binding"/>
    <property type="evidence" value="ECO:0007669"/>
    <property type="project" value="InterPro"/>
</dbReference>
<dbReference type="PANTHER" id="PTHR24305">
    <property type="entry name" value="CYTOCHROME P450"/>
    <property type="match status" value="1"/>
</dbReference>
<evidence type="ECO:0000256" key="8">
    <source>
        <dbReference type="PIRSR" id="PIRSR602401-1"/>
    </source>
</evidence>
<keyword evidence="6 8" id="KW-0408">Iron</keyword>
<evidence type="ECO:0000256" key="3">
    <source>
        <dbReference type="ARBA" id="ARBA00010617"/>
    </source>
</evidence>
<evidence type="ECO:0000256" key="1">
    <source>
        <dbReference type="ARBA" id="ARBA00001971"/>
    </source>
</evidence>
<evidence type="ECO:0000256" key="4">
    <source>
        <dbReference type="ARBA" id="ARBA00022723"/>
    </source>
</evidence>
<proteinExistence type="inferred from homology"/>
<keyword evidence="8" id="KW-0349">Heme</keyword>
<accession>A0A4V1Q4L7</accession>
<dbReference type="InterPro" id="IPR001128">
    <property type="entry name" value="Cyt_P450"/>
</dbReference>
<comment type="cofactor">
    <cofactor evidence="1 8">
        <name>heme</name>
        <dbReference type="ChEBI" id="CHEBI:30413"/>
    </cofactor>
</comment>
<evidence type="ECO:0000313" key="9">
    <source>
        <dbReference type="EMBL" id="RXW22528.1"/>
    </source>
</evidence>
<evidence type="ECO:0000256" key="7">
    <source>
        <dbReference type="ARBA" id="ARBA00023033"/>
    </source>
</evidence>
<dbReference type="Pfam" id="PF00067">
    <property type="entry name" value="p450"/>
    <property type="match status" value="1"/>
</dbReference>
<evidence type="ECO:0000256" key="2">
    <source>
        <dbReference type="ARBA" id="ARBA00005179"/>
    </source>
</evidence>
<keyword evidence="10" id="KW-1185">Reference proteome</keyword>
<keyword evidence="4 8" id="KW-0479">Metal-binding</keyword>
<dbReference type="Gene3D" id="1.10.630.10">
    <property type="entry name" value="Cytochrome P450"/>
    <property type="match status" value="1"/>
</dbReference>
<dbReference type="PRINTS" id="PR00385">
    <property type="entry name" value="P450"/>
</dbReference>
<dbReference type="InterPro" id="IPR036396">
    <property type="entry name" value="Cyt_P450_sf"/>
</dbReference>
<evidence type="ECO:0008006" key="11">
    <source>
        <dbReference type="Google" id="ProtNLM"/>
    </source>
</evidence>
<dbReference type="InterPro" id="IPR002401">
    <property type="entry name" value="Cyt_P450_E_grp-I"/>
</dbReference>
<evidence type="ECO:0000256" key="6">
    <source>
        <dbReference type="ARBA" id="ARBA00023004"/>
    </source>
</evidence>
<name>A0A4V1Q4L7_9AGAR</name>
<dbReference type="InterPro" id="IPR050121">
    <property type="entry name" value="Cytochrome_P450_monoxygenase"/>
</dbReference>
<evidence type="ECO:0000256" key="5">
    <source>
        <dbReference type="ARBA" id="ARBA00023002"/>
    </source>
</evidence>
<dbReference type="OrthoDB" id="6692864at2759"/>
<dbReference type="EMBL" id="SDEE01000068">
    <property type="protein sequence ID" value="RXW22528.1"/>
    <property type="molecule type" value="Genomic_DNA"/>
</dbReference>
<dbReference type="STRING" id="2316362.A0A4V1Q4L7"/>
<evidence type="ECO:0000313" key="10">
    <source>
        <dbReference type="Proteomes" id="UP000290288"/>
    </source>
</evidence>
<organism evidence="9 10">
    <name type="scientific">Candolleomyces aberdarensis</name>
    <dbReference type="NCBI Taxonomy" id="2316362"/>
    <lineage>
        <taxon>Eukaryota</taxon>
        <taxon>Fungi</taxon>
        <taxon>Dikarya</taxon>
        <taxon>Basidiomycota</taxon>
        <taxon>Agaricomycotina</taxon>
        <taxon>Agaricomycetes</taxon>
        <taxon>Agaricomycetidae</taxon>
        <taxon>Agaricales</taxon>
        <taxon>Agaricineae</taxon>
        <taxon>Psathyrellaceae</taxon>
        <taxon>Candolleomyces</taxon>
    </lineage>
</organism>
<protein>
    <recommendedName>
        <fullName evidence="11">Cytochrome P450 monooxygenase</fullName>
    </recommendedName>
</protein>
<dbReference type="Proteomes" id="UP000290288">
    <property type="component" value="Unassembled WGS sequence"/>
</dbReference>
<keyword evidence="7" id="KW-0503">Monooxygenase</keyword>
<reference evidence="9 10" key="1">
    <citation type="submission" date="2019-01" db="EMBL/GenBank/DDBJ databases">
        <title>Draft genome sequence of Psathyrella aberdarensis IHI B618.</title>
        <authorList>
            <person name="Buettner E."/>
            <person name="Kellner H."/>
        </authorList>
    </citation>
    <scope>NUCLEOTIDE SEQUENCE [LARGE SCALE GENOMIC DNA]</scope>
    <source>
        <strain evidence="9 10">IHI B618</strain>
    </source>
</reference>
<sequence>MLIQILTPVLAHQWFRKHEPTLSTAAACILVLPLANLAIESKLSQPDAPLHAFLDAFSIPSFLLRVLFFCFSLASLIVCYRLSPFHPLADYPGPLICKATKLWGAWVALRGDSHWYVKDLHDRYGPIIRIGPNELSFAEKDAISHILGSQGMPRGPLWDGRRFRQGSNDKPYDSLIDVRDNKIHHQLRKGWNNAFSAGPVKDYQELLEIRGKQLRDHLNSFSVKPGKGDSTPVDFAKWFSLFSFDFMGDLAFGGCFELMRDGDVHGFFTAMEEGMELPAVMQHVPWINPLMLSIPFISSRMHAFSSFGVQQATNRAAMQTKRKDLFYHLYELPAEERGGSIGDQMELIVADCLLTIVAGSDTTATTLSAILCHLLSDRKVYDTLRAELDEAFPSHSIVDGWPEIEIDKVGKLPYLNAVVNEGLRLVPALPTHLQRAPEAGSGGKVLGDMNIFIPEGTAVNISPFTLHRDPRYFSPSPEAFIPERWLANSEGTFTTNREAFIPFSYGPANCAGKPIAIIELRYLVAILIRSFDIYHASCKDATPEVLDAKAESWVNALKDRFVFGKSELLVDIVSRK</sequence>
<dbReference type="AlphaFoldDB" id="A0A4V1Q4L7"/>
<keyword evidence="5" id="KW-0560">Oxidoreductase</keyword>
<dbReference type="SUPFAM" id="SSF48264">
    <property type="entry name" value="Cytochrome P450"/>
    <property type="match status" value="1"/>
</dbReference>
<dbReference type="PANTHER" id="PTHR24305:SF187">
    <property type="entry name" value="P450, PUTATIVE (EUROFUNG)-RELATED"/>
    <property type="match status" value="1"/>
</dbReference>
<feature type="binding site" description="axial binding residue" evidence="8">
    <location>
        <position position="510"/>
    </location>
    <ligand>
        <name>heme</name>
        <dbReference type="ChEBI" id="CHEBI:30413"/>
    </ligand>
    <ligandPart>
        <name>Fe</name>
        <dbReference type="ChEBI" id="CHEBI:18248"/>
    </ligandPart>
</feature>
<gene>
    <name evidence="9" type="ORF">EST38_g3310</name>
</gene>
<dbReference type="GO" id="GO:0016705">
    <property type="term" value="F:oxidoreductase activity, acting on paired donors, with incorporation or reduction of molecular oxygen"/>
    <property type="evidence" value="ECO:0007669"/>
    <property type="project" value="InterPro"/>
</dbReference>
<dbReference type="GO" id="GO:0005506">
    <property type="term" value="F:iron ion binding"/>
    <property type="evidence" value="ECO:0007669"/>
    <property type="project" value="InterPro"/>
</dbReference>
<dbReference type="CDD" id="cd11061">
    <property type="entry name" value="CYP67-like"/>
    <property type="match status" value="1"/>
</dbReference>
<dbReference type="GO" id="GO:0004497">
    <property type="term" value="F:monooxygenase activity"/>
    <property type="evidence" value="ECO:0007669"/>
    <property type="project" value="UniProtKB-KW"/>
</dbReference>
<dbReference type="PRINTS" id="PR00463">
    <property type="entry name" value="EP450I"/>
</dbReference>
<comment type="pathway">
    <text evidence="2">Secondary metabolite biosynthesis.</text>
</comment>
<comment type="caution">
    <text evidence="9">The sequence shown here is derived from an EMBL/GenBank/DDBJ whole genome shotgun (WGS) entry which is preliminary data.</text>
</comment>
<comment type="similarity">
    <text evidence="3">Belongs to the cytochrome P450 family.</text>
</comment>